<protein>
    <submittedName>
        <fullName evidence="1">Uncharacterized protein</fullName>
    </submittedName>
</protein>
<dbReference type="Proteomes" id="UP001157502">
    <property type="component" value="Chromosome 12"/>
</dbReference>
<gene>
    <name evidence="1" type="ORF">DPEC_G00157560</name>
</gene>
<evidence type="ECO:0000313" key="1">
    <source>
        <dbReference type="EMBL" id="KAJ8004287.1"/>
    </source>
</evidence>
<proteinExistence type="predicted"/>
<accession>A0ACC2GL49</accession>
<keyword evidence="2" id="KW-1185">Reference proteome</keyword>
<comment type="caution">
    <text evidence="1">The sequence shown here is derived from an EMBL/GenBank/DDBJ whole genome shotgun (WGS) entry which is preliminary data.</text>
</comment>
<reference evidence="1" key="1">
    <citation type="submission" date="2021-05" db="EMBL/GenBank/DDBJ databases">
        <authorList>
            <person name="Pan Q."/>
            <person name="Jouanno E."/>
            <person name="Zahm M."/>
            <person name="Klopp C."/>
            <person name="Cabau C."/>
            <person name="Louis A."/>
            <person name="Berthelot C."/>
            <person name="Parey E."/>
            <person name="Roest Crollius H."/>
            <person name="Montfort J."/>
            <person name="Robinson-Rechavi M."/>
            <person name="Bouchez O."/>
            <person name="Lampietro C."/>
            <person name="Lopez Roques C."/>
            <person name="Donnadieu C."/>
            <person name="Postlethwait J."/>
            <person name="Bobe J."/>
            <person name="Dillon D."/>
            <person name="Chandos A."/>
            <person name="von Hippel F."/>
            <person name="Guiguen Y."/>
        </authorList>
    </citation>
    <scope>NUCLEOTIDE SEQUENCE</scope>
    <source>
        <strain evidence="1">YG-Jan2019</strain>
    </source>
</reference>
<evidence type="ECO:0000313" key="2">
    <source>
        <dbReference type="Proteomes" id="UP001157502"/>
    </source>
</evidence>
<dbReference type="EMBL" id="CM055739">
    <property type="protein sequence ID" value="KAJ8004287.1"/>
    <property type="molecule type" value="Genomic_DNA"/>
</dbReference>
<name>A0ACC2GL49_DALPE</name>
<sequence length="174" mass="18772">MASAEARHDTTALHGHKALEHILASEGRGPEEGVSEGKDARSTTGARRWPVSAEKRPRTLRTRGRRQSPGHGAGETYLSKNGKIAVVRAAREEALSGTPPDDRLNPDTPGPSASSGSARARTTRASKRKCVRCVPSREDRPRHTVCGRCNKYICKDCSRAYCTACPAGDRQRAG</sequence>
<organism evidence="1 2">
    <name type="scientific">Dallia pectoralis</name>
    <name type="common">Alaska blackfish</name>
    <dbReference type="NCBI Taxonomy" id="75939"/>
    <lineage>
        <taxon>Eukaryota</taxon>
        <taxon>Metazoa</taxon>
        <taxon>Chordata</taxon>
        <taxon>Craniata</taxon>
        <taxon>Vertebrata</taxon>
        <taxon>Euteleostomi</taxon>
        <taxon>Actinopterygii</taxon>
        <taxon>Neopterygii</taxon>
        <taxon>Teleostei</taxon>
        <taxon>Protacanthopterygii</taxon>
        <taxon>Esociformes</taxon>
        <taxon>Umbridae</taxon>
        <taxon>Dallia</taxon>
    </lineage>
</organism>